<dbReference type="PANTHER" id="PTHR30404">
    <property type="entry name" value="N-ACETYLMURAMOYL-L-ALANINE AMIDASE"/>
    <property type="match status" value="1"/>
</dbReference>
<evidence type="ECO:0000313" key="6">
    <source>
        <dbReference type="Proteomes" id="UP000637643"/>
    </source>
</evidence>
<feature type="compositionally biased region" description="Low complexity" evidence="2">
    <location>
        <begin position="159"/>
        <end position="176"/>
    </location>
</feature>
<reference evidence="5" key="1">
    <citation type="journal article" date="2014" name="Int. J. Syst. Evol. Microbiol.">
        <title>Complete genome sequence of Corynebacterium casei LMG S-19264T (=DSM 44701T), isolated from a smear-ripened cheese.</title>
        <authorList>
            <consortium name="US DOE Joint Genome Institute (JGI-PGF)"/>
            <person name="Walter F."/>
            <person name="Albersmeier A."/>
            <person name="Kalinowski J."/>
            <person name="Ruckert C."/>
        </authorList>
    </citation>
    <scope>NUCLEOTIDE SEQUENCE</scope>
    <source>
        <strain evidence="5">CGMCC 1.16134</strain>
    </source>
</reference>
<evidence type="ECO:0000313" key="5">
    <source>
        <dbReference type="EMBL" id="GGF74643.1"/>
    </source>
</evidence>
<dbReference type="RefSeq" id="WP_189024365.1">
    <property type="nucleotide sequence ID" value="NZ_BMKR01000007.1"/>
</dbReference>
<keyword evidence="6" id="KW-1185">Reference proteome</keyword>
<dbReference type="Pfam" id="PF07833">
    <property type="entry name" value="Cu_amine_oxidN1"/>
    <property type="match status" value="1"/>
</dbReference>
<dbReference type="GO" id="GO:0008745">
    <property type="term" value="F:N-acetylmuramoyl-L-alanine amidase activity"/>
    <property type="evidence" value="ECO:0007669"/>
    <property type="project" value="InterPro"/>
</dbReference>
<dbReference type="PANTHER" id="PTHR30404:SF0">
    <property type="entry name" value="N-ACETYLMURAMOYL-L-ALANINE AMIDASE AMIC"/>
    <property type="match status" value="1"/>
</dbReference>
<dbReference type="SUPFAM" id="SSF53187">
    <property type="entry name" value="Zn-dependent exopeptidases"/>
    <property type="match status" value="1"/>
</dbReference>
<sequence length="517" mass="53845">MRRAGHRLFLLLILPLLFLSFAGDKAAAAGNSAGKIILDNQELTMPKGIKLENVNGSVMIPIRVVVENLGFEVLWEQKSKRVTVQQDHKSVELAVGSKTATADGVTLDLNAAPKQTGGTVLVPIRFVSEQFGLKVGWDNSDKIVYLTGGSASIGGDNSAPVPTDTPAATPTTVTPPLAGGTDQGAVPGGASPSPTPGSPGTPVGQPLVNGAVFTENKLMIALTGSVKPNVSTADSPHRIIVDFPGAAFAAEFSGSMNGVAGNGSPQGMLDVTGYPSVSEIRYALFSQSPPTVRFVIETAASQPYQLSTDASTGLVTIDLNVQANPPANPVTPGTGKPVVVLDAGHGGSQPGAVSPSGKKEKDFNLAVIRKTGELLLQEGLVEVIFTRTDDITLGLQDRVKIAEAAKANLFVSLHANSLPENHPNRAKVNGSETYYSRSASLPLAEIMHKHLVAGTGFKDNGVKSKSLHVTRESSMPAVLLEAGYLTNPGNEAALYSEALQDNLAREIAAGIKEYLGL</sequence>
<dbReference type="CDD" id="cd02696">
    <property type="entry name" value="MurNAc-LAA"/>
    <property type="match status" value="1"/>
</dbReference>
<dbReference type="Gene3D" id="3.30.457.10">
    <property type="entry name" value="Copper amine oxidase-like, N-terminal domain"/>
    <property type="match status" value="1"/>
</dbReference>
<evidence type="ECO:0000256" key="1">
    <source>
        <dbReference type="ARBA" id="ARBA00022801"/>
    </source>
</evidence>
<proteinExistence type="predicted"/>
<dbReference type="InterPro" id="IPR012854">
    <property type="entry name" value="Cu_amine_oxidase-like_N"/>
</dbReference>
<protein>
    <recommendedName>
        <fullName evidence="4">MurNAc-LAA domain-containing protein</fullName>
    </recommendedName>
</protein>
<dbReference type="GO" id="GO:0030288">
    <property type="term" value="C:outer membrane-bounded periplasmic space"/>
    <property type="evidence" value="ECO:0007669"/>
    <property type="project" value="TreeGrafter"/>
</dbReference>
<reference evidence="5" key="2">
    <citation type="submission" date="2020-09" db="EMBL/GenBank/DDBJ databases">
        <authorList>
            <person name="Sun Q."/>
            <person name="Zhou Y."/>
        </authorList>
    </citation>
    <scope>NUCLEOTIDE SEQUENCE</scope>
    <source>
        <strain evidence="5">CGMCC 1.16134</strain>
    </source>
</reference>
<evidence type="ECO:0000259" key="4">
    <source>
        <dbReference type="SMART" id="SM00646"/>
    </source>
</evidence>
<organism evidence="5 6">
    <name type="scientific">Paenibacillus albidus</name>
    <dbReference type="NCBI Taxonomy" id="2041023"/>
    <lineage>
        <taxon>Bacteria</taxon>
        <taxon>Bacillati</taxon>
        <taxon>Bacillota</taxon>
        <taxon>Bacilli</taxon>
        <taxon>Bacillales</taxon>
        <taxon>Paenibacillaceae</taxon>
        <taxon>Paenibacillus</taxon>
    </lineage>
</organism>
<dbReference type="InterPro" id="IPR021731">
    <property type="entry name" value="AMIN_dom"/>
</dbReference>
<comment type="caution">
    <text evidence="5">The sequence shown here is derived from an EMBL/GenBank/DDBJ whole genome shotgun (WGS) entry which is preliminary data.</text>
</comment>
<feature type="signal peptide" evidence="3">
    <location>
        <begin position="1"/>
        <end position="22"/>
    </location>
</feature>
<dbReference type="InterPro" id="IPR050695">
    <property type="entry name" value="N-acetylmuramoyl_amidase_3"/>
</dbReference>
<dbReference type="Pfam" id="PF01520">
    <property type="entry name" value="Amidase_3"/>
    <property type="match status" value="1"/>
</dbReference>
<accession>A0A917C6P2</accession>
<dbReference type="Gene3D" id="2.60.40.3500">
    <property type="match status" value="1"/>
</dbReference>
<dbReference type="InterPro" id="IPR002508">
    <property type="entry name" value="MurNAc-LAA_cat"/>
</dbReference>
<evidence type="ECO:0000256" key="3">
    <source>
        <dbReference type="SAM" id="SignalP"/>
    </source>
</evidence>
<keyword evidence="1" id="KW-0378">Hydrolase</keyword>
<dbReference type="Proteomes" id="UP000637643">
    <property type="component" value="Unassembled WGS sequence"/>
</dbReference>
<feature type="chain" id="PRO_5038459453" description="MurNAc-LAA domain-containing protein" evidence="3">
    <location>
        <begin position="23"/>
        <end position="517"/>
    </location>
</feature>
<feature type="domain" description="MurNAc-LAA" evidence="4">
    <location>
        <begin position="399"/>
        <end position="512"/>
    </location>
</feature>
<keyword evidence="3" id="KW-0732">Signal</keyword>
<dbReference type="SMART" id="SM00646">
    <property type="entry name" value="Ami_3"/>
    <property type="match status" value="1"/>
</dbReference>
<feature type="region of interest" description="Disordered" evidence="2">
    <location>
        <begin position="154"/>
        <end position="208"/>
    </location>
</feature>
<dbReference type="EMBL" id="BMKR01000007">
    <property type="protein sequence ID" value="GGF74643.1"/>
    <property type="molecule type" value="Genomic_DNA"/>
</dbReference>
<dbReference type="Pfam" id="PF11741">
    <property type="entry name" value="AMIN"/>
    <property type="match status" value="1"/>
</dbReference>
<name>A0A917C6P2_9BACL</name>
<dbReference type="InterPro" id="IPR036582">
    <property type="entry name" value="Mao_N_sf"/>
</dbReference>
<dbReference type="AlphaFoldDB" id="A0A917C6P2"/>
<feature type="compositionally biased region" description="Low complexity" evidence="2">
    <location>
        <begin position="183"/>
        <end position="192"/>
    </location>
</feature>
<dbReference type="GO" id="GO:0009253">
    <property type="term" value="P:peptidoglycan catabolic process"/>
    <property type="evidence" value="ECO:0007669"/>
    <property type="project" value="InterPro"/>
</dbReference>
<dbReference type="Gene3D" id="3.40.630.40">
    <property type="entry name" value="Zn-dependent exopeptidases"/>
    <property type="match status" value="1"/>
</dbReference>
<evidence type="ECO:0000256" key="2">
    <source>
        <dbReference type="SAM" id="MobiDB-lite"/>
    </source>
</evidence>
<dbReference type="SUPFAM" id="SSF55383">
    <property type="entry name" value="Copper amine oxidase, domain N"/>
    <property type="match status" value="1"/>
</dbReference>
<gene>
    <name evidence="5" type="ORF">GCM10010912_19850</name>
</gene>